<evidence type="ECO:0000313" key="1">
    <source>
        <dbReference type="EMBL" id="ELU18358.1"/>
    </source>
</evidence>
<reference evidence="1 3" key="2">
    <citation type="journal article" date="2013" name="Nature">
        <title>Insights into bilaterian evolution from three spiralian genomes.</title>
        <authorList>
            <person name="Simakov O."/>
            <person name="Marletaz F."/>
            <person name="Cho S.J."/>
            <person name="Edsinger-Gonzales E."/>
            <person name="Havlak P."/>
            <person name="Hellsten U."/>
            <person name="Kuo D.H."/>
            <person name="Larsson T."/>
            <person name="Lv J."/>
            <person name="Arendt D."/>
            <person name="Savage R."/>
            <person name="Osoegawa K."/>
            <person name="de Jong P."/>
            <person name="Grimwood J."/>
            <person name="Chapman J.A."/>
            <person name="Shapiro H."/>
            <person name="Aerts A."/>
            <person name="Otillar R.P."/>
            <person name="Terry A.Y."/>
            <person name="Boore J.L."/>
            <person name="Grigoriev I.V."/>
            <person name="Lindberg D.R."/>
            <person name="Seaver E.C."/>
            <person name="Weisblat D.A."/>
            <person name="Putnam N.H."/>
            <person name="Rokhsar D.S."/>
        </authorList>
    </citation>
    <scope>NUCLEOTIDE SEQUENCE</scope>
    <source>
        <strain evidence="1 3">I ESC-2004</strain>
    </source>
</reference>
<dbReference type="HOGENOM" id="CLU_1125438_0_0_1"/>
<organism evidence="1">
    <name type="scientific">Capitella teleta</name>
    <name type="common">Polychaete worm</name>
    <dbReference type="NCBI Taxonomy" id="283909"/>
    <lineage>
        <taxon>Eukaryota</taxon>
        <taxon>Metazoa</taxon>
        <taxon>Spiralia</taxon>
        <taxon>Lophotrochozoa</taxon>
        <taxon>Annelida</taxon>
        <taxon>Polychaeta</taxon>
        <taxon>Sedentaria</taxon>
        <taxon>Scolecida</taxon>
        <taxon>Capitellidae</taxon>
        <taxon>Capitella</taxon>
    </lineage>
</organism>
<sequence>MYGEHFLTRKKRSRDGKCGFEIAIKPQSPTRKLDFAVFTLRKTSQPRAIATSKRAAEPLSVQCVAVSADKVELVRASLQSPSYASLFHEEDVALDVIEDNLSEHFSSELYAILAQNIVTYIGGWVVKKILKSTKCDECRFVLCRATPPESEWSMDHRFCFLQLKNRGGLDNLLLLKVQLLVLSRLGNLNVFDLVDFEDRVANTTIGLDNHYFCLIKQHHHFTRLHNQRVHANRIRRKNTKTIFFKGQ</sequence>
<dbReference type="EnsemblMetazoa" id="CapteT200637">
    <property type="protein sequence ID" value="CapteP200637"/>
    <property type="gene ID" value="CapteG200637"/>
</dbReference>
<name>R7VHN5_CAPTE</name>
<reference evidence="3" key="1">
    <citation type="submission" date="2012-12" db="EMBL/GenBank/DDBJ databases">
        <authorList>
            <person name="Hellsten U."/>
            <person name="Grimwood J."/>
            <person name="Chapman J.A."/>
            <person name="Shapiro H."/>
            <person name="Aerts A."/>
            <person name="Otillar R.P."/>
            <person name="Terry A.Y."/>
            <person name="Boore J.L."/>
            <person name="Simakov O."/>
            <person name="Marletaz F."/>
            <person name="Cho S.-J."/>
            <person name="Edsinger-Gonzales E."/>
            <person name="Havlak P."/>
            <person name="Kuo D.-H."/>
            <person name="Larsson T."/>
            <person name="Lv J."/>
            <person name="Arendt D."/>
            <person name="Savage R."/>
            <person name="Osoegawa K."/>
            <person name="de Jong P."/>
            <person name="Lindberg D.R."/>
            <person name="Seaver E.C."/>
            <person name="Weisblat D.A."/>
            <person name="Putnam N.H."/>
            <person name="Grigoriev I.V."/>
            <person name="Rokhsar D.S."/>
        </authorList>
    </citation>
    <scope>NUCLEOTIDE SEQUENCE</scope>
    <source>
        <strain evidence="3">I ESC-2004</strain>
    </source>
</reference>
<accession>R7VHN5</accession>
<proteinExistence type="predicted"/>
<evidence type="ECO:0000313" key="2">
    <source>
        <dbReference type="EnsemblMetazoa" id="CapteP200637"/>
    </source>
</evidence>
<protein>
    <submittedName>
        <fullName evidence="1 2">Uncharacterized protein</fullName>
    </submittedName>
</protein>
<reference evidence="2" key="3">
    <citation type="submission" date="2015-06" db="UniProtKB">
        <authorList>
            <consortium name="EnsemblMetazoa"/>
        </authorList>
    </citation>
    <scope>IDENTIFICATION</scope>
</reference>
<dbReference type="EMBL" id="AMQN01016331">
    <property type="status" value="NOT_ANNOTATED_CDS"/>
    <property type="molecule type" value="Genomic_DNA"/>
</dbReference>
<gene>
    <name evidence="1" type="ORF">CAPTEDRAFT_200637</name>
</gene>
<dbReference type="AlphaFoldDB" id="R7VHN5"/>
<dbReference type="EMBL" id="KB291962">
    <property type="protein sequence ID" value="ELU18358.1"/>
    <property type="molecule type" value="Genomic_DNA"/>
</dbReference>
<dbReference type="OrthoDB" id="7312725at2759"/>
<keyword evidence="3" id="KW-1185">Reference proteome</keyword>
<evidence type="ECO:0000313" key="3">
    <source>
        <dbReference type="Proteomes" id="UP000014760"/>
    </source>
</evidence>
<dbReference type="Proteomes" id="UP000014760">
    <property type="component" value="Unassembled WGS sequence"/>
</dbReference>